<reference evidence="3" key="1">
    <citation type="submission" date="2016-11" db="EMBL/GenBank/DDBJ databases">
        <authorList>
            <person name="Varghese N."/>
            <person name="Submissions S."/>
        </authorList>
    </citation>
    <scope>NUCLEOTIDE SEQUENCE [LARGE SCALE GENOMIC DNA]</scope>
    <source>
        <strain evidence="3">DSM 17456</strain>
    </source>
</reference>
<dbReference type="OrthoDB" id="9827603at2"/>
<dbReference type="InterPro" id="IPR041664">
    <property type="entry name" value="AAA_16"/>
</dbReference>
<dbReference type="RefSeq" id="WP_074218004.1">
    <property type="nucleotide sequence ID" value="NZ_FSRG01000009.1"/>
</dbReference>
<sequence>MTSKLRELTNPYDHNTHILKRREFAGRSGLLEEFENVLEGFAQERKIPNWIISGDKSIGKSSLLHQYRLLLQDYGFFVFHHEVPVSDSVCEFQFFKEVFDHIYSEVDPMEEGCLSAFQQEIWFTLTESLDAHPSSYLERELRFPTLFSSFISNNNTKLSIKSLEKDFMKVVQALSQSEYEGLVIIVDEFQELSKNNTLLSFIRQLSENIPRLSVIGAGLPSMLSCSNFDKFCRTAKSQILDGLNPSEALDLVLEPLRKKARLSRYEALSCFDKQALNEVVTRSNGNPLHIRVLCAKMFEAFSNDLALKRLTLNRAVMDSVMEYYSNISENSRRIKMALESCSFDDLSSFAYIYRYQGVGIRSILLLENAFNPLSSDVQFQTRDLFFDKFDDIYKLSLFSFKSDLLLSTIRNYSPAELASIDYSFIGDAIDNLYVSYVYEEIMGERLTIEEHSKFEDRLANKFALLLYNELLPQKIEIELIDREGVFHRLGYGCNSGVGEFVSDTKRLADIDTEKDFSSSVKEKINSITAKHSLELPAYWASLHGYCGYYAARAELTVKGKDRTVLVLCPVKEEHECKVVYDQVEDFASSINYQFDQYLLTVKSVILSWVPYRALTPILVLDRTDSYDQVEEMIRKRNFDSCAIVLEKICQWSTRLKDKIPYTHVDDVNNHGFCLMNLESFDRAKEMFDRCESKCLISKLNLAFIALRKSDYKQSKQMYKRLISRFKNDDFAKCINLAIVGQGYPIEQTVVEDVSCKNIAAWNAALVSALMQEPHHIANAILKKECALSDAEKLIRLRVSAWLAFYRGRISDAVECSSRLMEQAVEGHYLNADAQRDFQHFSKALPMGEGQLVS</sequence>
<dbReference type="Pfam" id="PF13191">
    <property type="entry name" value="AAA_16"/>
    <property type="match status" value="1"/>
</dbReference>
<dbReference type="InterPro" id="IPR027417">
    <property type="entry name" value="P-loop_NTPase"/>
</dbReference>
<dbReference type="STRING" id="1121457.SAMN02745161_3279"/>
<evidence type="ECO:0000259" key="1">
    <source>
        <dbReference type="Pfam" id="PF13191"/>
    </source>
</evidence>
<proteinExistence type="predicted"/>
<dbReference type="InterPro" id="IPR011990">
    <property type="entry name" value="TPR-like_helical_dom_sf"/>
</dbReference>
<dbReference type="SUPFAM" id="SSF52540">
    <property type="entry name" value="P-loop containing nucleoside triphosphate hydrolases"/>
    <property type="match status" value="1"/>
</dbReference>
<keyword evidence="3" id="KW-1185">Reference proteome</keyword>
<organism evidence="2 3">
    <name type="scientific">Halodesulfovibrio marinisediminis DSM 17456</name>
    <dbReference type="NCBI Taxonomy" id="1121457"/>
    <lineage>
        <taxon>Bacteria</taxon>
        <taxon>Pseudomonadati</taxon>
        <taxon>Thermodesulfobacteriota</taxon>
        <taxon>Desulfovibrionia</taxon>
        <taxon>Desulfovibrionales</taxon>
        <taxon>Desulfovibrionaceae</taxon>
        <taxon>Halodesulfovibrio</taxon>
    </lineage>
</organism>
<dbReference type="Proteomes" id="UP000184694">
    <property type="component" value="Unassembled WGS sequence"/>
</dbReference>
<dbReference type="Gene3D" id="1.25.40.10">
    <property type="entry name" value="Tetratricopeptide repeat domain"/>
    <property type="match status" value="1"/>
</dbReference>
<gene>
    <name evidence="2" type="ORF">SAMN02745161_3279</name>
</gene>
<evidence type="ECO:0000313" key="2">
    <source>
        <dbReference type="EMBL" id="SIO41218.1"/>
    </source>
</evidence>
<evidence type="ECO:0000313" key="3">
    <source>
        <dbReference type="Proteomes" id="UP000184694"/>
    </source>
</evidence>
<dbReference type="EMBL" id="FSRG01000009">
    <property type="protein sequence ID" value="SIO41218.1"/>
    <property type="molecule type" value="Genomic_DNA"/>
</dbReference>
<dbReference type="Gene3D" id="3.40.50.300">
    <property type="entry name" value="P-loop containing nucleotide triphosphate hydrolases"/>
    <property type="match status" value="1"/>
</dbReference>
<name>A0A1N6JA15_9BACT</name>
<protein>
    <submittedName>
        <fullName evidence="2">AAA ATPase domain-containing protein</fullName>
    </submittedName>
</protein>
<dbReference type="AlphaFoldDB" id="A0A1N6JA15"/>
<dbReference type="SUPFAM" id="SSF48452">
    <property type="entry name" value="TPR-like"/>
    <property type="match status" value="1"/>
</dbReference>
<accession>A0A1N6JA15</accession>
<feature type="domain" description="Orc1-like AAA ATPase" evidence="1">
    <location>
        <begin position="23"/>
        <end position="208"/>
    </location>
</feature>